<protein>
    <recommendedName>
        <fullName evidence="1">Helicase C-terminal domain-containing protein</fullName>
    </recommendedName>
</protein>
<dbReference type="EMBL" id="JBHFFA010000006">
    <property type="protein sequence ID" value="KAL2621557.1"/>
    <property type="molecule type" value="Genomic_DNA"/>
</dbReference>
<organism evidence="2 3">
    <name type="scientific">Riccia fluitans</name>
    <dbReference type="NCBI Taxonomy" id="41844"/>
    <lineage>
        <taxon>Eukaryota</taxon>
        <taxon>Viridiplantae</taxon>
        <taxon>Streptophyta</taxon>
        <taxon>Embryophyta</taxon>
        <taxon>Marchantiophyta</taxon>
        <taxon>Marchantiopsida</taxon>
        <taxon>Marchantiidae</taxon>
        <taxon>Marchantiales</taxon>
        <taxon>Ricciaceae</taxon>
        <taxon>Riccia</taxon>
    </lineage>
</organism>
<comment type="caution">
    <text evidence="2">The sequence shown here is derived from an EMBL/GenBank/DDBJ whole genome shotgun (WGS) entry which is preliminary data.</text>
</comment>
<dbReference type="Proteomes" id="UP001605036">
    <property type="component" value="Unassembled WGS sequence"/>
</dbReference>
<keyword evidence="3" id="KW-1185">Reference proteome</keyword>
<evidence type="ECO:0000259" key="1">
    <source>
        <dbReference type="PROSITE" id="PS51194"/>
    </source>
</evidence>
<reference evidence="2 3" key="1">
    <citation type="submission" date="2024-09" db="EMBL/GenBank/DDBJ databases">
        <title>Chromosome-scale assembly of Riccia fluitans.</title>
        <authorList>
            <person name="Paukszto L."/>
            <person name="Sawicki J."/>
            <person name="Karawczyk K."/>
            <person name="Piernik-Szablinska J."/>
            <person name="Szczecinska M."/>
            <person name="Mazdziarz M."/>
        </authorList>
    </citation>
    <scope>NUCLEOTIDE SEQUENCE [LARGE SCALE GENOMIC DNA]</scope>
    <source>
        <strain evidence="2">Rf_01</strain>
        <tissue evidence="2">Aerial parts of the thallus</tissue>
    </source>
</reference>
<dbReference type="InterPro" id="IPR001650">
    <property type="entry name" value="Helicase_C-like"/>
</dbReference>
<dbReference type="PANTHER" id="PTHR47958">
    <property type="entry name" value="ATP-DEPENDENT RNA HELICASE DBP3"/>
    <property type="match status" value="1"/>
</dbReference>
<evidence type="ECO:0000313" key="3">
    <source>
        <dbReference type="Proteomes" id="UP001605036"/>
    </source>
</evidence>
<evidence type="ECO:0000313" key="2">
    <source>
        <dbReference type="EMBL" id="KAL2621557.1"/>
    </source>
</evidence>
<sequence length="189" mass="21237">MIDMGLGEQVMVIFDAMSSSNMITDNEVDKLDERRIYRTTYVFSATMKPAIERLAKKYLRNPAVVTIGTAGRATELITQDVMMLTEDKKLEILQHLLKDMGDKKAIIFVNMKKCADCLSRQLDALGYRVTSLHGGKTQEQREISLEGFRNKQYSCLVATDVAGRGLDIPDVAQVITMMRLTVLKSILIV</sequence>
<dbReference type="Pfam" id="PF00271">
    <property type="entry name" value="Helicase_C"/>
    <property type="match status" value="1"/>
</dbReference>
<dbReference type="SUPFAM" id="SSF52540">
    <property type="entry name" value="P-loop containing nucleoside triphosphate hydrolases"/>
    <property type="match status" value="1"/>
</dbReference>
<dbReference type="CDD" id="cd18787">
    <property type="entry name" value="SF2_C_DEAD"/>
    <property type="match status" value="1"/>
</dbReference>
<dbReference type="PROSITE" id="PS51194">
    <property type="entry name" value="HELICASE_CTER"/>
    <property type="match status" value="1"/>
</dbReference>
<proteinExistence type="predicted"/>
<dbReference type="SMART" id="SM00490">
    <property type="entry name" value="HELICc"/>
    <property type="match status" value="1"/>
</dbReference>
<feature type="domain" description="Helicase C-terminal" evidence="1">
    <location>
        <begin position="92"/>
        <end position="189"/>
    </location>
</feature>
<dbReference type="Gene3D" id="3.40.50.300">
    <property type="entry name" value="P-loop containing nucleotide triphosphate hydrolases"/>
    <property type="match status" value="2"/>
</dbReference>
<dbReference type="InterPro" id="IPR027417">
    <property type="entry name" value="P-loop_NTPase"/>
</dbReference>
<gene>
    <name evidence="2" type="ORF">R1flu_001762</name>
</gene>
<name>A0ABD1Y7J4_9MARC</name>
<dbReference type="AlphaFoldDB" id="A0ABD1Y7J4"/>
<accession>A0ABD1Y7J4</accession>